<evidence type="ECO:0000256" key="6">
    <source>
        <dbReference type="SAM" id="MobiDB-lite"/>
    </source>
</evidence>
<name>A0A1A6BI49_MYCGO</name>
<sequence>MTSLDTSHQSHGRHTAKEPTASSDPRTLCAAFQRTATVDPDAVALRTPGDSVSITWRQYATRVQAIAAGLARLGVGHGDTVALLMSNRPEFHLVDTAAIHLGAVPFSMYNTSSPEQIQYLLNHSGARVVVCDADHAQRLDGSRADIEHLVCVDADFDGIITLAVLEATPLSGFDFEATWQTVQPSDLLTLIYTSGTTGAPKGVELTHSNLLAQSAACQEIFDLRFGDRITSYLPSAHIADRLSCHYGQLTHGTQITCVSDARAIIGALPEVQPTVWVAVPRIWEKLKLAIEMGLHAQSDPETVQLAQWALGVGLAKVRAEQTGQRVPTELVDDYRRADQQVFAALRRQYGFDQMRWAMSGAAALAPSVLEFFLALGVRVCEIWGMSETVGAATANPPERVKVGTVGRPLPGIELRIADDGEALLRGPIVMRGYRGDPARTAEVLNDDGWLATGDVVSQDDDGYVTIIDRKKELIINAAGKNMSPSNIELAISAACPLIGGIMVVGDGRPYNVALIVLDPLVCAAFAAKSGIADNSPAALASHPAISAMIDAGVQAGNATLSRVEQIKRYRVLPDIWDPGGPQFTPTMKMRRRAIAEQYSAEIEELYNSNAEEPQK</sequence>
<feature type="region of interest" description="Disordered" evidence="6">
    <location>
        <begin position="1"/>
        <end position="26"/>
    </location>
</feature>
<dbReference type="Proteomes" id="UP000093757">
    <property type="component" value="Unassembled WGS sequence"/>
</dbReference>
<evidence type="ECO:0000256" key="4">
    <source>
        <dbReference type="ARBA" id="ARBA00023098"/>
    </source>
</evidence>
<reference evidence="8 10" key="2">
    <citation type="submission" date="2016-06" db="EMBL/GenBank/DDBJ databases">
        <authorList>
            <person name="Kjaerup R.B."/>
            <person name="Dalgaard T.S."/>
            <person name="Juul-Madsen H.R."/>
        </authorList>
    </citation>
    <scope>NUCLEOTIDE SEQUENCE [LARGE SCALE GENOMIC DNA]</scope>
    <source>
        <strain evidence="8 10">1245752.6</strain>
    </source>
</reference>
<dbReference type="InterPro" id="IPR020845">
    <property type="entry name" value="AMP-binding_CS"/>
</dbReference>
<dbReference type="RefSeq" id="WP_065133731.1">
    <property type="nucleotide sequence ID" value="NZ_JACKSU010000019.1"/>
</dbReference>
<protein>
    <recommendedName>
        <fullName evidence="5">Acyl-CoA synthetase</fullName>
    </recommendedName>
</protein>
<dbReference type="OrthoDB" id="9803968at2"/>
<dbReference type="CDD" id="cd05907">
    <property type="entry name" value="VL_LC_FACS_like"/>
    <property type="match status" value="1"/>
</dbReference>
<accession>A0A1A6BI49</accession>
<dbReference type="InterPro" id="IPR042099">
    <property type="entry name" value="ANL_N_sf"/>
</dbReference>
<dbReference type="EMBL" id="MAEM01000229">
    <property type="protein sequence ID" value="OBS02032.1"/>
    <property type="molecule type" value="Genomic_DNA"/>
</dbReference>
<dbReference type="SUPFAM" id="SSF56801">
    <property type="entry name" value="Acetyl-CoA synthetase-like"/>
    <property type="match status" value="1"/>
</dbReference>
<feature type="domain" description="AMP-dependent synthetase/ligase" evidence="7">
    <location>
        <begin position="32"/>
        <end position="433"/>
    </location>
</feature>
<dbReference type="PANTHER" id="PTHR43272">
    <property type="entry name" value="LONG-CHAIN-FATTY-ACID--COA LIGASE"/>
    <property type="match status" value="1"/>
</dbReference>
<dbReference type="PROSITE" id="PS00455">
    <property type="entry name" value="AMP_BINDING"/>
    <property type="match status" value="1"/>
</dbReference>
<keyword evidence="11" id="KW-1185">Reference proteome</keyword>
<dbReference type="EMBL" id="LQOY01000032">
    <property type="protein sequence ID" value="ORV94348.1"/>
    <property type="molecule type" value="Genomic_DNA"/>
</dbReference>
<keyword evidence="3" id="KW-0276">Fatty acid metabolism</keyword>
<keyword evidence="4" id="KW-0443">Lipid metabolism</keyword>
<dbReference type="Pfam" id="PF00501">
    <property type="entry name" value="AMP-binding"/>
    <property type="match status" value="1"/>
</dbReference>
<dbReference type="GO" id="GO:0004467">
    <property type="term" value="F:long-chain fatty acid-CoA ligase activity"/>
    <property type="evidence" value="ECO:0007669"/>
    <property type="project" value="TreeGrafter"/>
</dbReference>
<dbReference type="Pfam" id="PF23562">
    <property type="entry name" value="AMP-binding_C_3"/>
    <property type="match status" value="1"/>
</dbReference>
<keyword evidence="2" id="KW-0436">Ligase</keyword>
<evidence type="ECO:0000256" key="1">
    <source>
        <dbReference type="ARBA" id="ARBA00006432"/>
    </source>
</evidence>
<reference evidence="9 11" key="1">
    <citation type="submission" date="2016-01" db="EMBL/GenBank/DDBJ databases">
        <title>The new phylogeny of the genus Mycobacterium.</title>
        <authorList>
            <person name="Tarcisio F."/>
            <person name="Conor M."/>
            <person name="Antonella G."/>
            <person name="Elisabetta G."/>
            <person name="Giulia F.S."/>
            <person name="Sara T."/>
            <person name="Anna F."/>
            <person name="Clotilde B."/>
            <person name="Roberto B."/>
            <person name="Veronica D.S."/>
            <person name="Fabio R."/>
            <person name="Monica P."/>
            <person name="Olivier J."/>
            <person name="Enrico T."/>
            <person name="Nicola S."/>
        </authorList>
    </citation>
    <scope>NUCLEOTIDE SEQUENCE [LARGE SCALE GENOMIC DNA]</scope>
    <source>
        <strain evidence="9 11">DSM 44160</strain>
    </source>
</reference>
<organism evidence="8 10">
    <name type="scientific">Mycobacterium gordonae</name>
    <dbReference type="NCBI Taxonomy" id="1778"/>
    <lineage>
        <taxon>Bacteria</taxon>
        <taxon>Bacillati</taxon>
        <taxon>Actinomycetota</taxon>
        <taxon>Actinomycetes</taxon>
        <taxon>Mycobacteriales</taxon>
        <taxon>Mycobacteriaceae</taxon>
        <taxon>Mycobacterium</taxon>
    </lineage>
</organism>
<evidence type="ECO:0000259" key="7">
    <source>
        <dbReference type="Pfam" id="PF00501"/>
    </source>
</evidence>
<evidence type="ECO:0000313" key="11">
    <source>
        <dbReference type="Proteomes" id="UP000193928"/>
    </source>
</evidence>
<proteinExistence type="inferred from homology"/>
<evidence type="ECO:0000256" key="3">
    <source>
        <dbReference type="ARBA" id="ARBA00022832"/>
    </source>
</evidence>
<evidence type="ECO:0000256" key="2">
    <source>
        <dbReference type="ARBA" id="ARBA00022598"/>
    </source>
</evidence>
<dbReference type="AlphaFoldDB" id="A0A1A6BI49"/>
<evidence type="ECO:0000313" key="10">
    <source>
        <dbReference type="Proteomes" id="UP000093757"/>
    </source>
</evidence>
<dbReference type="PANTHER" id="PTHR43272:SF32">
    <property type="entry name" value="AMP-DEPENDENT SYNTHETASE_LIGASE DOMAIN-CONTAINING PROTEIN"/>
    <property type="match status" value="1"/>
</dbReference>
<evidence type="ECO:0000313" key="8">
    <source>
        <dbReference type="EMBL" id="OBS02032.1"/>
    </source>
</evidence>
<dbReference type="GO" id="GO:0016020">
    <property type="term" value="C:membrane"/>
    <property type="evidence" value="ECO:0007669"/>
    <property type="project" value="TreeGrafter"/>
</dbReference>
<dbReference type="Gene3D" id="3.40.50.12780">
    <property type="entry name" value="N-terminal domain of ligase-like"/>
    <property type="match status" value="1"/>
</dbReference>
<evidence type="ECO:0000313" key="9">
    <source>
        <dbReference type="EMBL" id="ORV94348.1"/>
    </source>
</evidence>
<dbReference type="Proteomes" id="UP000193928">
    <property type="component" value="Unassembled WGS sequence"/>
</dbReference>
<comment type="caution">
    <text evidence="8">The sequence shown here is derived from an EMBL/GenBank/DDBJ whole genome shotgun (WGS) entry which is preliminary data.</text>
</comment>
<evidence type="ECO:0000256" key="5">
    <source>
        <dbReference type="ARBA" id="ARBA00032875"/>
    </source>
</evidence>
<comment type="similarity">
    <text evidence="1">Belongs to the ATP-dependent AMP-binding enzyme family.</text>
</comment>
<dbReference type="InterPro" id="IPR000873">
    <property type="entry name" value="AMP-dep_synth/lig_dom"/>
</dbReference>
<gene>
    <name evidence="8" type="ORF">A9W98_17080</name>
    <name evidence="9" type="ORF">AWC08_16845</name>
</gene>